<dbReference type="FunFam" id="3.30.70.890:FF:000001">
    <property type="entry name" value="Galactokinase"/>
    <property type="match status" value="1"/>
</dbReference>
<comment type="caution">
    <text evidence="15">The sequence shown here is derived from an EMBL/GenBank/DDBJ whole genome shotgun (WGS) entry which is preliminary data.</text>
</comment>
<keyword evidence="3 15" id="KW-0808">Transferase</keyword>
<keyword evidence="16" id="KW-1185">Reference proteome</keyword>
<evidence type="ECO:0000259" key="14">
    <source>
        <dbReference type="Pfam" id="PF10509"/>
    </source>
</evidence>
<dbReference type="InterPro" id="IPR019539">
    <property type="entry name" value="GalKase_N"/>
</dbReference>
<evidence type="ECO:0000256" key="8">
    <source>
        <dbReference type="ARBA" id="ARBA00022842"/>
    </source>
</evidence>
<dbReference type="EC" id="2.7.1.6" evidence="11"/>
<dbReference type="GO" id="GO:0046872">
    <property type="term" value="F:metal ion binding"/>
    <property type="evidence" value="ECO:0007669"/>
    <property type="project" value="UniProtKB-KW"/>
</dbReference>
<reference evidence="15" key="1">
    <citation type="submission" date="2021-01" db="EMBL/GenBank/DDBJ databases">
        <title>Genome sequence of strain Noviherbaspirillum sp. DKR-6.</title>
        <authorList>
            <person name="Chaudhary D.K."/>
        </authorList>
    </citation>
    <scope>NUCLEOTIDE SEQUENCE</scope>
    <source>
        <strain evidence="15">DKR-6</strain>
    </source>
</reference>
<keyword evidence="7" id="KW-0067">ATP-binding</keyword>
<dbReference type="PIRSF" id="PIRSF000530">
    <property type="entry name" value="Galactokinase"/>
    <property type="match status" value="1"/>
</dbReference>
<dbReference type="InterPro" id="IPR006204">
    <property type="entry name" value="GHMP_kinase_N_dom"/>
</dbReference>
<evidence type="ECO:0000256" key="4">
    <source>
        <dbReference type="ARBA" id="ARBA00022723"/>
    </source>
</evidence>
<dbReference type="AlphaFoldDB" id="A0A934W6X8"/>
<evidence type="ECO:0000256" key="1">
    <source>
        <dbReference type="ARBA" id="ARBA00006566"/>
    </source>
</evidence>
<evidence type="ECO:0000313" key="15">
    <source>
        <dbReference type="EMBL" id="MBK4734908.1"/>
    </source>
</evidence>
<keyword evidence="8" id="KW-0460">Magnesium</keyword>
<evidence type="ECO:0000313" key="16">
    <source>
        <dbReference type="Proteomes" id="UP000622890"/>
    </source>
</evidence>
<evidence type="ECO:0000259" key="12">
    <source>
        <dbReference type="Pfam" id="PF00288"/>
    </source>
</evidence>
<feature type="domain" description="GHMP kinase N-terminal" evidence="12">
    <location>
        <begin position="82"/>
        <end position="167"/>
    </location>
</feature>
<evidence type="ECO:0000259" key="13">
    <source>
        <dbReference type="Pfam" id="PF08544"/>
    </source>
</evidence>
<evidence type="ECO:0000256" key="11">
    <source>
        <dbReference type="NCBIfam" id="TIGR00131"/>
    </source>
</evidence>
<evidence type="ECO:0000256" key="5">
    <source>
        <dbReference type="ARBA" id="ARBA00022741"/>
    </source>
</evidence>
<gene>
    <name evidence="15" type="primary">galK</name>
    <name evidence="15" type="ORF">JJB74_09850</name>
</gene>
<feature type="domain" description="GHMP kinase C-terminal" evidence="13">
    <location>
        <begin position="267"/>
        <end position="341"/>
    </location>
</feature>
<dbReference type="Gene3D" id="3.30.230.10">
    <property type="match status" value="1"/>
</dbReference>
<keyword evidence="6" id="KW-0418">Kinase</keyword>
<protein>
    <recommendedName>
        <fullName evidence="11">Galactokinase</fullName>
        <ecNumber evidence="11">2.7.1.6</ecNumber>
    </recommendedName>
</protein>
<dbReference type="Proteomes" id="UP000622890">
    <property type="component" value="Unassembled WGS sequence"/>
</dbReference>
<dbReference type="SUPFAM" id="SSF55060">
    <property type="entry name" value="GHMP Kinase, C-terminal domain"/>
    <property type="match status" value="1"/>
</dbReference>
<feature type="domain" description="Galactokinase N-terminal" evidence="14">
    <location>
        <begin position="16"/>
        <end position="50"/>
    </location>
</feature>
<dbReference type="RefSeq" id="WP_200591677.1">
    <property type="nucleotide sequence ID" value="NZ_JAEPBG010000003.1"/>
</dbReference>
<dbReference type="InterPro" id="IPR000705">
    <property type="entry name" value="Galactokinase"/>
</dbReference>
<dbReference type="GO" id="GO:0005524">
    <property type="term" value="F:ATP binding"/>
    <property type="evidence" value="ECO:0007669"/>
    <property type="project" value="UniProtKB-UniRule"/>
</dbReference>
<accession>A0A934W6X8</accession>
<evidence type="ECO:0000256" key="10">
    <source>
        <dbReference type="ARBA" id="ARBA00023277"/>
    </source>
</evidence>
<dbReference type="InterPro" id="IPR006206">
    <property type="entry name" value="Mevalonate/galactokinase"/>
</dbReference>
<dbReference type="GO" id="GO:0006012">
    <property type="term" value="P:galactose metabolic process"/>
    <property type="evidence" value="ECO:0007669"/>
    <property type="project" value="UniProtKB-UniRule"/>
</dbReference>
<dbReference type="InterPro" id="IPR036554">
    <property type="entry name" value="GHMP_kinase_C_sf"/>
</dbReference>
<dbReference type="PANTHER" id="PTHR10457">
    <property type="entry name" value="MEVALONATE KINASE/GALACTOKINASE"/>
    <property type="match status" value="1"/>
</dbReference>
<evidence type="ECO:0000256" key="2">
    <source>
        <dbReference type="ARBA" id="ARBA00022490"/>
    </source>
</evidence>
<dbReference type="FunFam" id="3.30.230.10:FF:000017">
    <property type="entry name" value="Galactokinase"/>
    <property type="match status" value="1"/>
</dbReference>
<keyword evidence="9" id="KW-0299">Galactose metabolism</keyword>
<proteinExistence type="inferred from homology"/>
<dbReference type="Pfam" id="PF10509">
    <property type="entry name" value="GalKase_gal_bdg"/>
    <property type="match status" value="1"/>
</dbReference>
<keyword evidence="10" id="KW-0119">Carbohydrate metabolism</keyword>
<evidence type="ECO:0000256" key="3">
    <source>
        <dbReference type="ARBA" id="ARBA00022679"/>
    </source>
</evidence>
<keyword evidence="4" id="KW-0479">Metal-binding</keyword>
<dbReference type="NCBIfam" id="TIGR00131">
    <property type="entry name" value="gal_kin"/>
    <property type="match status" value="1"/>
</dbReference>
<dbReference type="SUPFAM" id="SSF54211">
    <property type="entry name" value="Ribosomal protein S5 domain 2-like"/>
    <property type="match status" value="1"/>
</dbReference>
<keyword evidence="5" id="KW-0547">Nucleotide-binding</keyword>
<evidence type="ECO:0000256" key="7">
    <source>
        <dbReference type="ARBA" id="ARBA00022840"/>
    </source>
</evidence>
<dbReference type="Gene3D" id="3.30.70.890">
    <property type="entry name" value="GHMP kinase, C-terminal domain"/>
    <property type="match status" value="1"/>
</dbReference>
<dbReference type="PRINTS" id="PR00473">
    <property type="entry name" value="GALCTOKINASE"/>
</dbReference>
<dbReference type="PANTHER" id="PTHR10457:SF7">
    <property type="entry name" value="GALACTOKINASE-RELATED"/>
    <property type="match status" value="1"/>
</dbReference>
<sequence>MMAIEDFYAGTPIEESAPGRVNLLGEHTDYNDGFVLPIAIPQRTHVSVARSKDERFHVYSSNLDESADFALDDELPEGYARYVAGCVKVLMEKGIAVPPLALSVHSDVPMGSGLSSSAALEVAVLRALRRLLNLQIDDVRIALDAQTAEIRYAGVQCGVMDQMASSLADVEHMLFLDTRSLERRLLPFPKGAELIVIDSGVARTLAGSKYNERFAECREAARLLGVPSLREVTDVAKLGALPSLLEKRARHVVTENARVLQAVAGVDARAFGELMNASHASLRYDYEVSITALDTLCDLLREQPGVYGARLTGAGFGGACIALCEAGRAADIAAAVVSHYNRDKLLQLATVLLPTQGAKKAEDLERAELEAVMPPAGAQAGNSA</sequence>
<keyword evidence="2" id="KW-0963">Cytoplasm</keyword>
<comment type="similarity">
    <text evidence="1">Belongs to the GHMP kinase family. GalK subfamily.</text>
</comment>
<dbReference type="Pfam" id="PF08544">
    <property type="entry name" value="GHMP_kinases_C"/>
    <property type="match status" value="1"/>
</dbReference>
<name>A0A934W6X8_9BURK</name>
<dbReference type="PROSITE" id="PS00627">
    <property type="entry name" value="GHMP_KINASES_ATP"/>
    <property type="match status" value="1"/>
</dbReference>
<dbReference type="InterPro" id="IPR013750">
    <property type="entry name" value="GHMP_kinase_C_dom"/>
</dbReference>
<dbReference type="Pfam" id="PF00288">
    <property type="entry name" value="GHMP_kinases_N"/>
    <property type="match status" value="1"/>
</dbReference>
<dbReference type="GO" id="GO:0004335">
    <property type="term" value="F:galactokinase activity"/>
    <property type="evidence" value="ECO:0007669"/>
    <property type="project" value="UniProtKB-UniRule"/>
</dbReference>
<dbReference type="PRINTS" id="PR00959">
    <property type="entry name" value="MEVGALKINASE"/>
</dbReference>
<dbReference type="GO" id="GO:0005829">
    <property type="term" value="C:cytosol"/>
    <property type="evidence" value="ECO:0007669"/>
    <property type="project" value="TreeGrafter"/>
</dbReference>
<evidence type="ECO:0000256" key="9">
    <source>
        <dbReference type="ARBA" id="ARBA00023144"/>
    </source>
</evidence>
<dbReference type="InterPro" id="IPR020568">
    <property type="entry name" value="Ribosomal_Su5_D2-typ_SF"/>
</dbReference>
<dbReference type="InterPro" id="IPR014721">
    <property type="entry name" value="Ribsml_uS5_D2-typ_fold_subgr"/>
</dbReference>
<evidence type="ECO:0000256" key="6">
    <source>
        <dbReference type="ARBA" id="ARBA00022777"/>
    </source>
</evidence>
<dbReference type="EMBL" id="JAEPBG010000003">
    <property type="protein sequence ID" value="MBK4734908.1"/>
    <property type="molecule type" value="Genomic_DNA"/>
</dbReference>
<dbReference type="InterPro" id="IPR006203">
    <property type="entry name" value="GHMP_knse_ATP-bd_CS"/>
</dbReference>
<organism evidence="15 16">
    <name type="scientific">Noviherbaspirillum pedocola</name>
    <dbReference type="NCBI Taxonomy" id="2801341"/>
    <lineage>
        <taxon>Bacteria</taxon>
        <taxon>Pseudomonadati</taxon>
        <taxon>Pseudomonadota</taxon>
        <taxon>Betaproteobacteria</taxon>
        <taxon>Burkholderiales</taxon>
        <taxon>Oxalobacteraceae</taxon>
        <taxon>Noviherbaspirillum</taxon>
    </lineage>
</organism>